<dbReference type="PROSITE" id="PS00188">
    <property type="entry name" value="BIOTIN"/>
    <property type="match status" value="1"/>
</dbReference>
<dbReference type="InterPro" id="IPR011761">
    <property type="entry name" value="ATP-grasp"/>
</dbReference>
<dbReference type="PROSITE" id="PS50968">
    <property type="entry name" value="BIOTINYL_LIPOYL"/>
    <property type="match status" value="1"/>
</dbReference>
<dbReference type="GO" id="GO:0005524">
    <property type="term" value="F:ATP binding"/>
    <property type="evidence" value="ECO:0007669"/>
    <property type="project" value="UniProtKB-UniRule"/>
</dbReference>
<dbReference type="SMART" id="SM00878">
    <property type="entry name" value="Biotin_carb_C"/>
    <property type="match status" value="1"/>
</dbReference>
<dbReference type="InterPro" id="IPR000089">
    <property type="entry name" value="Biotin_lipoyl"/>
</dbReference>
<comment type="caution">
    <text evidence="5">The sequence shown here is derived from an EMBL/GenBank/DDBJ whole genome shotgun (WGS) entry which is preliminary data.</text>
</comment>
<dbReference type="SUPFAM" id="SSF89000">
    <property type="entry name" value="post-HMGL domain-like"/>
    <property type="match status" value="1"/>
</dbReference>
<dbReference type="GO" id="GO:0005737">
    <property type="term" value="C:cytoplasm"/>
    <property type="evidence" value="ECO:0007669"/>
    <property type="project" value="TreeGrafter"/>
</dbReference>
<sequence length="854" mass="94441">MADAISEAKSEAGVAFGSDVVFVEKYLGRPQHIEVQVPSDGQGNHIHLHERDCSIQRKHQKIIEIAPAMGISEAVRQGVTDAAVRLAQGLKYEGAGTVEFLMEGENFYFIEMNPRIQVEHTITEELTRVDLVAAQLRIACGATLKELGLVQDKILPKGCSIQCRVTTEIPLDGFRPDTGTIDRTLREIDIQGIETNIDFLVRLLEHLTFLSGACWTSFVDDTPELFVVGGEVAPKQGVLRFLADAAVNGSRIRKPPALKKNIFIGELIDRTTGEQISTEDPRRDGWRSILLRDGPPEFARQVRAHQKTLITDTTWRDGQQSLLATRKDAYSLEAWGRATFDVMLRFLYEDPWQRLRKLRELVPYHCGRCTLLGSPAKLSRMQKHSVSDATKKYERVGILGNALFHFVSLAKQTCIDIFRVFDSLNDLENLKVGIEAIHAAGGLVEGAIMYTGDMLAPGTKYGLEYYMKIVDRLVEYDIHIISIKSMSGVMKPAAGHLIPLWHHVTASGQLRGCLTAEHAIESALELDHIAVIDAYWAQLRLMYAGFDADLRSPDPTVYKHEIPGGQYSKLMFQAQQNGLGGQWTETIQAYQDANLLLGDIIKATPTSKAVGDLAQFMVDRGLSATAIQQQASKLDLPQSVLEYFTGQMGQPFDGFPEPLRSDVLRGRPGNMAKQSRSAPASADLNSIRRHIASQFPGVPVIEHDAASYVMFPDVYIEFRHNRRNNLQLGAKNLATAKMLAILPPEPGTSKRSVLFRLDGEVCFVEVQDDKAMVARKREKARPDVNKEVASPMVGRIVGIKKNPGGAVEAGDVLIAVSAMKMEIHVSAPVRGRIASIAVAVGDMVEKEDLLARIE</sequence>
<feature type="domain" description="ATP-grasp" evidence="4">
    <location>
        <begin position="21"/>
        <end position="140"/>
    </location>
</feature>
<evidence type="ECO:0000256" key="1">
    <source>
        <dbReference type="ARBA" id="ARBA00023267"/>
    </source>
</evidence>
<name>A0A168FQ38_CORDF</name>
<dbReference type="InterPro" id="IPR003379">
    <property type="entry name" value="Carboxylase_cons_dom"/>
</dbReference>
<dbReference type="PROSITE" id="PS00867">
    <property type="entry name" value="CPSASE_2"/>
    <property type="match status" value="1"/>
</dbReference>
<keyword evidence="1" id="KW-0092">Biotin</keyword>
<dbReference type="InterPro" id="IPR005482">
    <property type="entry name" value="Biotin_COase_C"/>
</dbReference>
<evidence type="ECO:0000313" key="5">
    <source>
        <dbReference type="EMBL" id="OAA75477.1"/>
    </source>
</evidence>
<dbReference type="EMBL" id="AZHF01000005">
    <property type="protein sequence ID" value="OAA75477.1"/>
    <property type="molecule type" value="Genomic_DNA"/>
</dbReference>
<dbReference type="Gene3D" id="3.30.470.20">
    <property type="entry name" value="ATP-grasp fold, B domain"/>
    <property type="match status" value="2"/>
</dbReference>
<evidence type="ECO:0000256" key="2">
    <source>
        <dbReference type="PROSITE-ProRule" id="PRU00409"/>
    </source>
</evidence>
<dbReference type="InterPro" id="IPR005479">
    <property type="entry name" value="CPAse_ATP-bd"/>
</dbReference>
<dbReference type="Pfam" id="PF02786">
    <property type="entry name" value="CPSase_L_D2"/>
    <property type="match status" value="1"/>
</dbReference>
<dbReference type="SUPFAM" id="SSF51230">
    <property type="entry name" value="Single hybrid motif"/>
    <property type="match status" value="1"/>
</dbReference>
<keyword evidence="6" id="KW-1185">Reference proteome</keyword>
<organism evidence="5 6">
    <name type="scientific">Akanthomyces lecanii RCEF 1005</name>
    <dbReference type="NCBI Taxonomy" id="1081108"/>
    <lineage>
        <taxon>Eukaryota</taxon>
        <taxon>Fungi</taxon>
        <taxon>Dikarya</taxon>
        <taxon>Ascomycota</taxon>
        <taxon>Pezizomycotina</taxon>
        <taxon>Sordariomycetes</taxon>
        <taxon>Hypocreomycetidae</taxon>
        <taxon>Hypocreales</taxon>
        <taxon>Cordycipitaceae</taxon>
        <taxon>Akanthomyces</taxon>
        <taxon>Cordyceps confragosa</taxon>
    </lineage>
</organism>
<dbReference type="InterPro" id="IPR013785">
    <property type="entry name" value="Aldolase_TIM"/>
</dbReference>
<dbReference type="AlphaFoldDB" id="A0A168FQ38"/>
<dbReference type="InterPro" id="IPR011053">
    <property type="entry name" value="Single_hybrid_motif"/>
</dbReference>
<dbReference type="OrthoDB" id="196847at2759"/>
<dbReference type="InterPro" id="IPR055268">
    <property type="entry name" value="PCB-like"/>
</dbReference>
<dbReference type="InterPro" id="IPR011054">
    <property type="entry name" value="Rudment_hybrid_motif"/>
</dbReference>
<dbReference type="SUPFAM" id="SSF56059">
    <property type="entry name" value="Glutathione synthetase ATP-binding domain-like"/>
    <property type="match status" value="1"/>
</dbReference>
<dbReference type="InterPro" id="IPR001882">
    <property type="entry name" value="Biotin_BS"/>
</dbReference>
<keyword evidence="2" id="KW-0067">ATP-binding</keyword>
<dbReference type="STRING" id="1081108.A0A168FQ38"/>
<dbReference type="Pfam" id="PF02436">
    <property type="entry name" value="PYC_OADA"/>
    <property type="match status" value="1"/>
</dbReference>
<dbReference type="PANTHER" id="PTHR43778">
    <property type="entry name" value="PYRUVATE CARBOXYLASE"/>
    <property type="match status" value="1"/>
</dbReference>
<dbReference type="PROSITE" id="PS50975">
    <property type="entry name" value="ATP_GRASP"/>
    <property type="match status" value="1"/>
</dbReference>
<proteinExistence type="predicted"/>
<dbReference type="GO" id="GO:0046872">
    <property type="term" value="F:metal ion binding"/>
    <property type="evidence" value="ECO:0007669"/>
    <property type="project" value="InterPro"/>
</dbReference>
<dbReference type="GO" id="GO:0006094">
    <property type="term" value="P:gluconeogenesis"/>
    <property type="evidence" value="ECO:0007669"/>
    <property type="project" value="TreeGrafter"/>
</dbReference>
<dbReference type="SUPFAM" id="SSF51246">
    <property type="entry name" value="Rudiment single hybrid motif"/>
    <property type="match status" value="1"/>
</dbReference>
<gene>
    <name evidence="5" type="ORF">LEL_07465</name>
</gene>
<dbReference type="Proteomes" id="UP000076881">
    <property type="component" value="Unassembled WGS sequence"/>
</dbReference>
<accession>A0A168FQ38</accession>
<dbReference type="Pfam" id="PF00364">
    <property type="entry name" value="Biotin_lipoyl"/>
    <property type="match status" value="1"/>
</dbReference>
<reference evidence="5 6" key="1">
    <citation type="journal article" date="2016" name="Genome Biol. Evol.">
        <title>Divergent and convergent evolution of fungal pathogenicity.</title>
        <authorList>
            <person name="Shang Y."/>
            <person name="Xiao G."/>
            <person name="Zheng P."/>
            <person name="Cen K."/>
            <person name="Zhan S."/>
            <person name="Wang C."/>
        </authorList>
    </citation>
    <scope>NUCLEOTIDE SEQUENCE [LARGE SCALE GENOMIC DNA]</scope>
    <source>
        <strain evidence="5 6">RCEF 1005</strain>
    </source>
</reference>
<evidence type="ECO:0000259" key="3">
    <source>
        <dbReference type="PROSITE" id="PS50968"/>
    </source>
</evidence>
<evidence type="ECO:0000259" key="4">
    <source>
        <dbReference type="PROSITE" id="PS50975"/>
    </source>
</evidence>
<feature type="domain" description="Lipoyl-binding" evidence="3">
    <location>
        <begin position="779"/>
        <end position="854"/>
    </location>
</feature>
<dbReference type="Gene3D" id="2.40.50.100">
    <property type="match status" value="1"/>
</dbReference>
<evidence type="ECO:0000313" key="6">
    <source>
        <dbReference type="Proteomes" id="UP000076881"/>
    </source>
</evidence>
<dbReference type="GO" id="GO:0004736">
    <property type="term" value="F:pyruvate carboxylase activity"/>
    <property type="evidence" value="ECO:0007669"/>
    <property type="project" value="TreeGrafter"/>
</dbReference>
<keyword evidence="2" id="KW-0547">Nucleotide-binding</keyword>
<dbReference type="Gene3D" id="3.20.20.70">
    <property type="entry name" value="Aldolase class I"/>
    <property type="match status" value="2"/>
</dbReference>
<dbReference type="PANTHER" id="PTHR43778:SF2">
    <property type="entry name" value="PYRUVATE CARBOXYLASE, MITOCHONDRIAL"/>
    <property type="match status" value="1"/>
</dbReference>
<keyword evidence="5" id="KW-0670">Pyruvate</keyword>
<dbReference type="CDD" id="cd06850">
    <property type="entry name" value="biotinyl_domain"/>
    <property type="match status" value="1"/>
</dbReference>
<dbReference type="SUPFAM" id="SSF51569">
    <property type="entry name" value="Aldolase"/>
    <property type="match status" value="1"/>
</dbReference>
<protein>
    <submittedName>
        <fullName evidence="5">Pyruvate carboxylase</fullName>
    </submittedName>
</protein>